<evidence type="ECO:0000313" key="9">
    <source>
        <dbReference type="EMBL" id="KAH3881070.1"/>
    </source>
</evidence>
<feature type="domain" description="Ig-like" evidence="8">
    <location>
        <begin position="107"/>
        <end position="226"/>
    </location>
</feature>
<dbReference type="Pfam" id="PF13927">
    <property type="entry name" value="Ig_3"/>
    <property type="match status" value="1"/>
</dbReference>
<dbReference type="InterPro" id="IPR007110">
    <property type="entry name" value="Ig-like_dom"/>
</dbReference>
<keyword evidence="2" id="KW-0732">Signal</keyword>
<protein>
    <recommendedName>
        <fullName evidence="8">Ig-like domain-containing protein</fullName>
    </recommendedName>
</protein>
<dbReference type="EMBL" id="JAIWYP010000001">
    <property type="protein sequence ID" value="KAH3881070.1"/>
    <property type="molecule type" value="Genomic_DNA"/>
</dbReference>
<keyword evidence="7" id="KW-0812">Transmembrane</keyword>
<gene>
    <name evidence="9" type="ORF">DPMN_004994</name>
</gene>
<sequence length="345" mass="39082">MSLTYHPLKHIVEGNSLTLKCSGGRDIMWYYYLSNGLIAVDVTNASLLQETHQQQCNRTIWISTLTLTLTKQMNLFRVRCTTRAFIPNDEDRRGFMETPQIHVLYKPTEVTITIKPDNVLIEEGSVNLKLKCHADGSPRPSYQWLFQPLDRRFGLTILKNKIFVRGKDIQLTKRNLCDSFTYNSQYIHRSNNWIFDSNSIIGTNHDMVLRDLTANQTGIYTCLAYNRINHLCHGVTGSVGIVVGPRAQQIGQATQAHTTTATILRNDLIVIICLTLGMTLIALIVVLAACRRRPLATTASFNKKIDVEIQTDVGTSENNSPKRVYKCLDGQISVEEAYDVEWMTL</sequence>
<keyword evidence="3" id="KW-0677">Repeat</keyword>
<reference evidence="9" key="2">
    <citation type="submission" date="2020-11" db="EMBL/GenBank/DDBJ databases">
        <authorList>
            <person name="McCartney M.A."/>
            <person name="Auch B."/>
            <person name="Kono T."/>
            <person name="Mallez S."/>
            <person name="Becker A."/>
            <person name="Gohl D.M."/>
            <person name="Silverstein K.A.T."/>
            <person name="Koren S."/>
            <person name="Bechman K.B."/>
            <person name="Herman A."/>
            <person name="Abrahante J.E."/>
            <person name="Garbe J."/>
        </authorList>
    </citation>
    <scope>NUCLEOTIDE SEQUENCE</scope>
    <source>
        <strain evidence="9">Duluth1</strain>
        <tissue evidence="9">Whole animal</tissue>
    </source>
</reference>
<comment type="subcellular location">
    <subcellularLocation>
        <location evidence="1">Membrane</location>
    </subcellularLocation>
</comment>
<dbReference type="GO" id="GO:0005912">
    <property type="term" value="C:adherens junction"/>
    <property type="evidence" value="ECO:0007669"/>
    <property type="project" value="TreeGrafter"/>
</dbReference>
<dbReference type="Proteomes" id="UP000828390">
    <property type="component" value="Unassembled WGS sequence"/>
</dbReference>
<dbReference type="PANTHER" id="PTHR23277">
    <property type="entry name" value="NECTIN-RELATED"/>
    <property type="match status" value="1"/>
</dbReference>
<keyword evidence="7" id="KW-1133">Transmembrane helix</keyword>
<keyword evidence="5" id="KW-1015">Disulfide bond</keyword>
<dbReference type="PROSITE" id="PS50835">
    <property type="entry name" value="IG_LIKE"/>
    <property type="match status" value="1"/>
</dbReference>
<evidence type="ECO:0000256" key="5">
    <source>
        <dbReference type="ARBA" id="ARBA00023157"/>
    </source>
</evidence>
<dbReference type="InterPro" id="IPR036179">
    <property type="entry name" value="Ig-like_dom_sf"/>
</dbReference>
<dbReference type="InterPro" id="IPR051427">
    <property type="entry name" value="Nectin/Nectin-like"/>
</dbReference>
<accession>A0A9D4RW33</accession>
<name>A0A9D4RW33_DREPO</name>
<reference evidence="9" key="1">
    <citation type="journal article" date="2019" name="bioRxiv">
        <title>The Genome of the Zebra Mussel, Dreissena polymorpha: A Resource for Invasive Species Research.</title>
        <authorList>
            <person name="McCartney M.A."/>
            <person name="Auch B."/>
            <person name="Kono T."/>
            <person name="Mallez S."/>
            <person name="Zhang Y."/>
            <person name="Obille A."/>
            <person name="Becker A."/>
            <person name="Abrahante J.E."/>
            <person name="Garbe J."/>
            <person name="Badalamenti J.P."/>
            <person name="Herman A."/>
            <person name="Mangelson H."/>
            <person name="Liachko I."/>
            <person name="Sullivan S."/>
            <person name="Sone E.D."/>
            <person name="Koren S."/>
            <person name="Silverstein K.A.T."/>
            <person name="Beckman K.B."/>
            <person name="Gohl D.M."/>
        </authorList>
    </citation>
    <scope>NUCLEOTIDE SEQUENCE</scope>
    <source>
        <strain evidence="9">Duluth1</strain>
        <tissue evidence="9">Whole animal</tissue>
    </source>
</reference>
<proteinExistence type="predicted"/>
<feature type="transmembrane region" description="Helical" evidence="7">
    <location>
        <begin position="268"/>
        <end position="290"/>
    </location>
</feature>
<evidence type="ECO:0000256" key="6">
    <source>
        <dbReference type="ARBA" id="ARBA00023180"/>
    </source>
</evidence>
<keyword evidence="10" id="KW-1185">Reference proteome</keyword>
<evidence type="ECO:0000256" key="7">
    <source>
        <dbReference type="SAM" id="Phobius"/>
    </source>
</evidence>
<evidence type="ECO:0000256" key="1">
    <source>
        <dbReference type="ARBA" id="ARBA00004370"/>
    </source>
</evidence>
<keyword evidence="4 7" id="KW-0472">Membrane</keyword>
<evidence type="ECO:0000256" key="3">
    <source>
        <dbReference type="ARBA" id="ARBA00022737"/>
    </source>
</evidence>
<keyword evidence="6" id="KW-0325">Glycoprotein</keyword>
<dbReference type="InterPro" id="IPR013783">
    <property type="entry name" value="Ig-like_fold"/>
</dbReference>
<dbReference type="Gene3D" id="2.60.40.10">
    <property type="entry name" value="Immunoglobulins"/>
    <property type="match status" value="1"/>
</dbReference>
<dbReference type="SUPFAM" id="SSF48726">
    <property type="entry name" value="Immunoglobulin"/>
    <property type="match status" value="1"/>
</dbReference>
<evidence type="ECO:0000313" key="10">
    <source>
        <dbReference type="Proteomes" id="UP000828390"/>
    </source>
</evidence>
<dbReference type="GO" id="GO:0007156">
    <property type="term" value="P:homophilic cell adhesion via plasma membrane adhesion molecules"/>
    <property type="evidence" value="ECO:0007669"/>
    <property type="project" value="TreeGrafter"/>
</dbReference>
<evidence type="ECO:0000259" key="8">
    <source>
        <dbReference type="PROSITE" id="PS50835"/>
    </source>
</evidence>
<dbReference type="PANTHER" id="PTHR23277:SF108">
    <property type="entry name" value="FASCICLIN-3"/>
    <property type="match status" value="1"/>
</dbReference>
<dbReference type="GO" id="GO:0016020">
    <property type="term" value="C:membrane"/>
    <property type="evidence" value="ECO:0007669"/>
    <property type="project" value="UniProtKB-SubCell"/>
</dbReference>
<organism evidence="9 10">
    <name type="scientific">Dreissena polymorpha</name>
    <name type="common">Zebra mussel</name>
    <name type="synonym">Mytilus polymorpha</name>
    <dbReference type="NCBI Taxonomy" id="45954"/>
    <lineage>
        <taxon>Eukaryota</taxon>
        <taxon>Metazoa</taxon>
        <taxon>Spiralia</taxon>
        <taxon>Lophotrochozoa</taxon>
        <taxon>Mollusca</taxon>
        <taxon>Bivalvia</taxon>
        <taxon>Autobranchia</taxon>
        <taxon>Heteroconchia</taxon>
        <taxon>Euheterodonta</taxon>
        <taxon>Imparidentia</taxon>
        <taxon>Neoheterodontei</taxon>
        <taxon>Myida</taxon>
        <taxon>Dreissenoidea</taxon>
        <taxon>Dreissenidae</taxon>
        <taxon>Dreissena</taxon>
    </lineage>
</organism>
<dbReference type="AlphaFoldDB" id="A0A9D4RW33"/>
<comment type="caution">
    <text evidence="9">The sequence shown here is derived from an EMBL/GenBank/DDBJ whole genome shotgun (WGS) entry which is preliminary data.</text>
</comment>
<evidence type="ECO:0000256" key="2">
    <source>
        <dbReference type="ARBA" id="ARBA00022729"/>
    </source>
</evidence>
<dbReference type="GO" id="GO:0007157">
    <property type="term" value="P:heterophilic cell-cell adhesion via plasma membrane cell adhesion molecules"/>
    <property type="evidence" value="ECO:0007669"/>
    <property type="project" value="TreeGrafter"/>
</dbReference>
<evidence type="ECO:0000256" key="4">
    <source>
        <dbReference type="ARBA" id="ARBA00023136"/>
    </source>
</evidence>